<comment type="caution">
    <text evidence="2">The sequence shown here is derived from an EMBL/GenBank/DDBJ whole genome shotgun (WGS) entry which is preliminary data.</text>
</comment>
<name>A0ABW6K9U7_9BACI</name>
<sequence length="262" mass="29919">MKKPPLFEIRLLNDLPHALKRREFELYFQPQFDVSTLHVTGAETLIRWNHPLFGTLSPQAFLPLLEYLHLDEGLDAWVLKEACKQNKQWQQAGLPPIKIGVNAYTERFEHPNWSDLVKSALEESELDGQWLEIEMTEHSKLTSIHEAYRTIQALDDLGVQVALDDFGTGHASLFALKVLPFHTLKLDKSFLQNLDETKATTLAESVVQMAKRLNLTMVAEGVEEEDQLIFLKTQGCHQAQGYYLGKPMNQTSFATFLKQQNA</sequence>
<dbReference type="Pfam" id="PF00563">
    <property type="entry name" value="EAL"/>
    <property type="match status" value="1"/>
</dbReference>
<dbReference type="EMBL" id="JBIACK010000004">
    <property type="protein sequence ID" value="MFE8700986.1"/>
    <property type="molecule type" value="Genomic_DNA"/>
</dbReference>
<dbReference type="RefSeq" id="WP_389360706.1">
    <property type="nucleotide sequence ID" value="NZ_JBIACK010000004.1"/>
</dbReference>
<dbReference type="CDD" id="cd01948">
    <property type="entry name" value="EAL"/>
    <property type="match status" value="1"/>
</dbReference>
<dbReference type="Proteomes" id="UP001601059">
    <property type="component" value="Unassembled WGS sequence"/>
</dbReference>
<dbReference type="InterPro" id="IPR035919">
    <property type="entry name" value="EAL_sf"/>
</dbReference>
<dbReference type="SMART" id="SM00052">
    <property type="entry name" value="EAL"/>
    <property type="match status" value="1"/>
</dbReference>
<feature type="domain" description="EAL" evidence="1">
    <location>
        <begin position="8"/>
        <end position="261"/>
    </location>
</feature>
<dbReference type="Gene3D" id="3.20.20.450">
    <property type="entry name" value="EAL domain"/>
    <property type="match status" value="1"/>
</dbReference>
<proteinExistence type="predicted"/>
<keyword evidence="3" id="KW-1185">Reference proteome</keyword>
<gene>
    <name evidence="2" type="ORF">ACFYKX_10190</name>
</gene>
<evidence type="ECO:0000259" key="1">
    <source>
        <dbReference type="PROSITE" id="PS50883"/>
    </source>
</evidence>
<evidence type="ECO:0000313" key="2">
    <source>
        <dbReference type="EMBL" id="MFE8700986.1"/>
    </source>
</evidence>
<accession>A0ABW6K9U7</accession>
<dbReference type="InterPro" id="IPR001633">
    <property type="entry name" value="EAL_dom"/>
</dbReference>
<organism evidence="2 3">
    <name type="scientific">Cytobacillus spartinae</name>
    <dbReference type="NCBI Taxonomy" id="3299023"/>
    <lineage>
        <taxon>Bacteria</taxon>
        <taxon>Bacillati</taxon>
        <taxon>Bacillota</taxon>
        <taxon>Bacilli</taxon>
        <taxon>Bacillales</taxon>
        <taxon>Bacillaceae</taxon>
        <taxon>Cytobacillus</taxon>
    </lineage>
</organism>
<dbReference type="PROSITE" id="PS50883">
    <property type="entry name" value="EAL"/>
    <property type="match status" value="1"/>
</dbReference>
<dbReference type="PANTHER" id="PTHR33121:SF70">
    <property type="entry name" value="SIGNALING PROTEIN YKOW"/>
    <property type="match status" value="1"/>
</dbReference>
<reference evidence="2 3" key="1">
    <citation type="submission" date="2024-08" db="EMBL/GenBank/DDBJ databases">
        <title>Two novel Cytobacillus novel species.</title>
        <authorList>
            <person name="Liu G."/>
        </authorList>
    </citation>
    <scope>NUCLEOTIDE SEQUENCE [LARGE SCALE GENOMIC DNA]</scope>
    <source>
        <strain evidence="2 3">FJAT-54145</strain>
    </source>
</reference>
<dbReference type="SUPFAM" id="SSF141868">
    <property type="entry name" value="EAL domain-like"/>
    <property type="match status" value="1"/>
</dbReference>
<dbReference type="PANTHER" id="PTHR33121">
    <property type="entry name" value="CYCLIC DI-GMP PHOSPHODIESTERASE PDEF"/>
    <property type="match status" value="1"/>
</dbReference>
<evidence type="ECO:0000313" key="3">
    <source>
        <dbReference type="Proteomes" id="UP001601059"/>
    </source>
</evidence>
<dbReference type="InterPro" id="IPR050706">
    <property type="entry name" value="Cyclic-di-GMP_PDE-like"/>
</dbReference>
<protein>
    <submittedName>
        <fullName evidence="2">Bifunctional diguanylate cyclase/phosphodiesterase</fullName>
    </submittedName>
</protein>